<protein>
    <recommendedName>
        <fullName evidence="1">Cupin type-2 domain-containing protein</fullName>
    </recommendedName>
</protein>
<dbReference type="Proteomes" id="UP000321685">
    <property type="component" value="Unassembled WGS sequence"/>
</dbReference>
<evidence type="ECO:0000313" key="2">
    <source>
        <dbReference type="EMBL" id="GEL25397.1"/>
    </source>
</evidence>
<dbReference type="InterPro" id="IPR013096">
    <property type="entry name" value="Cupin_2"/>
</dbReference>
<keyword evidence="3" id="KW-1185">Reference proteome</keyword>
<evidence type="ECO:0000259" key="1">
    <source>
        <dbReference type="Pfam" id="PF07883"/>
    </source>
</evidence>
<dbReference type="SUPFAM" id="SSF51182">
    <property type="entry name" value="RmlC-like cupins"/>
    <property type="match status" value="1"/>
</dbReference>
<dbReference type="Gene3D" id="2.60.120.10">
    <property type="entry name" value="Jelly Rolls"/>
    <property type="match status" value="1"/>
</dbReference>
<dbReference type="AlphaFoldDB" id="A0A511DLY0"/>
<feature type="domain" description="Cupin type-2" evidence="1">
    <location>
        <begin position="45"/>
        <end position="99"/>
    </location>
</feature>
<name>A0A511DLY0_9PSEU</name>
<dbReference type="Pfam" id="PF07883">
    <property type="entry name" value="Cupin_2"/>
    <property type="match status" value="1"/>
</dbReference>
<accession>A0A511DLY0</accession>
<organism evidence="2 3">
    <name type="scientific">Pseudonocardia sulfidoxydans NBRC 16205</name>
    <dbReference type="NCBI Taxonomy" id="1223511"/>
    <lineage>
        <taxon>Bacteria</taxon>
        <taxon>Bacillati</taxon>
        <taxon>Actinomycetota</taxon>
        <taxon>Actinomycetes</taxon>
        <taxon>Pseudonocardiales</taxon>
        <taxon>Pseudonocardiaceae</taxon>
        <taxon>Pseudonocardia</taxon>
    </lineage>
</organism>
<gene>
    <name evidence="2" type="ORF">PSU4_43510</name>
</gene>
<dbReference type="InterPro" id="IPR014710">
    <property type="entry name" value="RmlC-like_jellyroll"/>
</dbReference>
<proteinExistence type="predicted"/>
<dbReference type="EMBL" id="BJVJ01000052">
    <property type="protein sequence ID" value="GEL25397.1"/>
    <property type="molecule type" value="Genomic_DNA"/>
</dbReference>
<dbReference type="InterPro" id="IPR011051">
    <property type="entry name" value="RmlC_Cupin_sf"/>
</dbReference>
<comment type="caution">
    <text evidence="2">The sequence shown here is derived from an EMBL/GenBank/DDBJ whole genome shotgun (WGS) entry which is preliminary data.</text>
</comment>
<reference evidence="2 3" key="1">
    <citation type="submission" date="2019-07" db="EMBL/GenBank/DDBJ databases">
        <title>Whole genome shotgun sequence of Pseudonocardia sulfidoxydans NBRC 16205.</title>
        <authorList>
            <person name="Hosoyama A."/>
            <person name="Uohara A."/>
            <person name="Ohji S."/>
            <person name="Ichikawa N."/>
        </authorList>
    </citation>
    <scope>NUCLEOTIDE SEQUENCE [LARGE SCALE GENOMIC DNA]</scope>
    <source>
        <strain evidence="2 3">NBRC 16205</strain>
    </source>
</reference>
<sequence>MTRMAAYWASWSDLPEQEVLPGNFRTAVTGKEMGVNRIRWVHPTTLPAHTHPDAEQTMVVTSGRIAFTVGGEETVLEEGDICVIPRDVVHSGHSIEGEATFVEIFAPTRIENLLGFLGGASMPDPAGTEENR</sequence>
<evidence type="ECO:0000313" key="3">
    <source>
        <dbReference type="Proteomes" id="UP000321685"/>
    </source>
</evidence>